<feature type="binding site" evidence="11">
    <location>
        <position position="23"/>
    </location>
    <ligand>
        <name>[4Fe-4S] cluster</name>
        <dbReference type="ChEBI" id="CHEBI:49883"/>
    </ligand>
</feature>
<accession>A0ABW3XVX7</accession>
<keyword evidence="11" id="KW-0963">Cytoplasm</keyword>
<evidence type="ECO:0000256" key="1">
    <source>
        <dbReference type="ARBA" id="ARBA00004496"/>
    </source>
</evidence>
<dbReference type="HAMAP" id="MF_01479">
    <property type="entry name" value="WhiB"/>
    <property type="match status" value="1"/>
</dbReference>
<dbReference type="Pfam" id="PF02467">
    <property type="entry name" value="Whib"/>
    <property type="match status" value="1"/>
</dbReference>
<keyword evidence="8 11" id="KW-0238">DNA-binding</keyword>
<evidence type="ECO:0000256" key="12">
    <source>
        <dbReference type="SAM" id="MobiDB-lite"/>
    </source>
</evidence>
<dbReference type="RefSeq" id="WP_381240512.1">
    <property type="nucleotide sequence ID" value="NZ_JBHSKH010000081.1"/>
</dbReference>
<gene>
    <name evidence="11" type="primary">whiB</name>
    <name evidence="14" type="ORF">ACFQ5X_42225</name>
</gene>
<organism evidence="14 15">
    <name type="scientific">Streptomyces kaempferi</name>
    <dbReference type="NCBI Taxonomy" id="333725"/>
    <lineage>
        <taxon>Bacteria</taxon>
        <taxon>Bacillati</taxon>
        <taxon>Actinomycetota</taxon>
        <taxon>Actinomycetes</taxon>
        <taxon>Kitasatosporales</taxon>
        <taxon>Streptomycetaceae</taxon>
        <taxon>Streptomyces</taxon>
    </lineage>
</organism>
<evidence type="ECO:0000313" key="14">
    <source>
        <dbReference type="EMBL" id="MFD1312388.1"/>
    </source>
</evidence>
<keyword evidence="10 11" id="KW-0804">Transcription</keyword>
<evidence type="ECO:0000256" key="11">
    <source>
        <dbReference type="HAMAP-Rule" id="MF_01479"/>
    </source>
</evidence>
<name>A0ABW3XVX7_9ACTN</name>
<feature type="compositionally biased region" description="Polar residues" evidence="12">
    <location>
        <begin position="86"/>
        <end position="96"/>
    </location>
</feature>
<comment type="PTM">
    <text evidence="11">Upon Fe-S cluster removal intramolecular disulfide bonds are formed.</text>
</comment>
<keyword evidence="7 11" id="KW-0805">Transcription regulation</keyword>
<dbReference type="PROSITE" id="PS51674">
    <property type="entry name" value="4FE4S_WBL"/>
    <property type="match status" value="1"/>
</dbReference>
<evidence type="ECO:0000256" key="9">
    <source>
        <dbReference type="ARBA" id="ARBA00023157"/>
    </source>
</evidence>
<dbReference type="InterPro" id="IPR003482">
    <property type="entry name" value="Whib"/>
</dbReference>
<sequence length="188" mass="21004">MSHYTGSVPDTKRAEDWRDFAACAGAYDEMFPSSNPHEIENAKNYCRPCPVSSQCLQWALSTNQEFGVWGGLSEAQRHHRRGGPSKTISTDEYAGTTTSRVPVVARSLPQVWEDCIEEDGEHLLWVGPRSVSHIAGSLTPNRLSFYLDRGRWPEGDTKRTCEMPRCVKPSHLADRVERGEEADLAVAV</sequence>
<evidence type="ECO:0000256" key="2">
    <source>
        <dbReference type="ARBA" id="ARBA00006597"/>
    </source>
</evidence>
<dbReference type="PANTHER" id="PTHR38839">
    <property type="entry name" value="TRANSCRIPTIONAL REGULATOR WHID-RELATED"/>
    <property type="match status" value="1"/>
</dbReference>
<keyword evidence="15" id="KW-1185">Reference proteome</keyword>
<feature type="domain" description="4Fe-4S Wbl-type" evidence="13">
    <location>
        <begin position="22"/>
        <end position="79"/>
    </location>
</feature>
<reference evidence="15" key="1">
    <citation type="journal article" date="2019" name="Int. J. Syst. Evol. Microbiol.">
        <title>The Global Catalogue of Microorganisms (GCM) 10K type strain sequencing project: providing services to taxonomists for standard genome sequencing and annotation.</title>
        <authorList>
            <consortium name="The Broad Institute Genomics Platform"/>
            <consortium name="The Broad Institute Genome Sequencing Center for Infectious Disease"/>
            <person name="Wu L."/>
            <person name="Ma J."/>
        </authorList>
    </citation>
    <scope>NUCLEOTIDE SEQUENCE [LARGE SCALE GENOMIC DNA]</scope>
    <source>
        <strain evidence="15">CGMCC 4.7020</strain>
    </source>
</reference>
<keyword evidence="6 11" id="KW-0411">Iron-sulfur</keyword>
<proteinExistence type="inferred from homology"/>
<dbReference type="PANTHER" id="PTHR38839:SF6">
    <property type="entry name" value="TRANSCRIPTIONAL REGULATOR WHIB1"/>
    <property type="match status" value="1"/>
</dbReference>
<keyword evidence="3 11" id="KW-0004">4Fe-4S</keyword>
<protein>
    <recommendedName>
        <fullName evidence="11">Transcriptional regulator WhiB</fullName>
    </recommendedName>
</protein>
<evidence type="ECO:0000256" key="10">
    <source>
        <dbReference type="ARBA" id="ARBA00023163"/>
    </source>
</evidence>
<evidence type="ECO:0000259" key="13">
    <source>
        <dbReference type="PROSITE" id="PS51674"/>
    </source>
</evidence>
<evidence type="ECO:0000256" key="8">
    <source>
        <dbReference type="ARBA" id="ARBA00023125"/>
    </source>
</evidence>
<evidence type="ECO:0000256" key="6">
    <source>
        <dbReference type="ARBA" id="ARBA00023014"/>
    </source>
</evidence>
<evidence type="ECO:0000313" key="15">
    <source>
        <dbReference type="Proteomes" id="UP001597058"/>
    </source>
</evidence>
<keyword evidence="5 11" id="KW-0408">Iron</keyword>
<comment type="similarity">
    <text evidence="2 11">Belongs to the WhiB family.</text>
</comment>
<evidence type="ECO:0000256" key="4">
    <source>
        <dbReference type="ARBA" id="ARBA00022723"/>
    </source>
</evidence>
<feature type="region of interest" description="Disordered" evidence="12">
    <location>
        <begin position="77"/>
        <end position="96"/>
    </location>
</feature>
<feature type="binding site" evidence="11">
    <location>
        <position position="49"/>
    </location>
    <ligand>
        <name>[4Fe-4S] cluster</name>
        <dbReference type="ChEBI" id="CHEBI:49883"/>
    </ligand>
</feature>
<evidence type="ECO:0000256" key="7">
    <source>
        <dbReference type="ARBA" id="ARBA00023015"/>
    </source>
</evidence>
<evidence type="ECO:0000256" key="3">
    <source>
        <dbReference type="ARBA" id="ARBA00022485"/>
    </source>
</evidence>
<keyword evidence="9 11" id="KW-1015">Disulfide bond</keyword>
<comment type="function">
    <text evidence="11">Acts as a transcriptional regulator. Probably redox-responsive. The apo- but not holo-form probably binds DNA.</text>
</comment>
<feature type="binding site" evidence="11">
    <location>
        <position position="55"/>
    </location>
    <ligand>
        <name>[4Fe-4S] cluster</name>
        <dbReference type="ChEBI" id="CHEBI:49883"/>
    </ligand>
</feature>
<comment type="subcellular location">
    <subcellularLocation>
        <location evidence="1 11">Cytoplasm</location>
    </subcellularLocation>
</comment>
<feature type="binding site" evidence="11">
    <location>
        <position position="46"/>
    </location>
    <ligand>
        <name>[4Fe-4S] cluster</name>
        <dbReference type="ChEBI" id="CHEBI:49883"/>
    </ligand>
</feature>
<comment type="PTM">
    <text evidence="11">The Fe-S cluster can be nitrosylated by nitric oxide (NO).</text>
</comment>
<comment type="caution">
    <text evidence="14">The sequence shown here is derived from an EMBL/GenBank/DDBJ whole genome shotgun (WGS) entry which is preliminary data.</text>
</comment>
<evidence type="ECO:0000256" key="5">
    <source>
        <dbReference type="ARBA" id="ARBA00023004"/>
    </source>
</evidence>
<dbReference type="Proteomes" id="UP001597058">
    <property type="component" value="Unassembled WGS sequence"/>
</dbReference>
<dbReference type="EMBL" id="JBHTMM010000117">
    <property type="protein sequence ID" value="MFD1312388.1"/>
    <property type="molecule type" value="Genomic_DNA"/>
</dbReference>
<keyword evidence="4 11" id="KW-0479">Metal-binding</keyword>
<dbReference type="InterPro" id="IPR034768">
    <property type="entry name" value="4FE4S_WBL"/>
</dbReference>
<comment type="cofactor">
    <cofactor evidence="11">
        <name>[4Fe-4S] cluster</name>
        <dbReference type="ChEBI" id="CHEBI:49883"/>
    </cofactor>
    <text evidence="11">Binds 1 [4Fe-4S] cluster per subunit. Following nitrosylation of the [4Fe-4S] cluster binds 1 [4Fe-8(NO)] cluster per subunit.</text>
</comment>